<keyword evidence="2" id="KW-1185">Reference proteome</keyword>
<gene>
    <name evidence="1" type="ORF">KUV50_06815</name>
</gene>
<sequence>MTRFFFYFLVSYFLFSCDGKNENVAGQFTIEVPVDIGAGLPPTKTHYFLHRDVGIKFSEYLSSRGLVEEDVLRVEPASAILTPVTRDIKWSFVEHATIYVFNPDNVQEEFLSFRTEFVPLNVGEYLNVLPYRVDLKRLFLAPAIGLRTGLHFRGASPRTIQSVLQLKFNVVVE</sequence>
<evidence type="ECO:0000313" key="1">
    <source>
        <dbReference type="EMBL" id="MBY5957833.1"/>
    </source>
</evidence>
<name>A0A953HNJ1_9BACT</name>
<organism evidence="1 2">
    <name type="scientific">Membranihabitans marinus</name>
    <dbReference type="NCBI Taxonomy" id="1227546"/>
    <lineage>
        <taxon>Bacteria</taxon>
        <taxon>Pseudomonadati</taxon>
        <taxon>Bacteroidota</taxon>
        <taxon>Saprospiria</taxon>
        <taxon>Saprospirales</taxon>
        <taxon>Saprospiraceae</taxon>
        <taxon>Membranihabitans</taxon>
    </lineage>
</organism>
<dbReference type="EMBL" id="JAHVHU010000006">
    <property type="protein sequence ID" value="MBY5957833.1"/>
    <property type="molecule type" value="Genomic_DNA"/>
</dbReference>
<evidence type="ECO:0000313" key="2">
    <source>
        <dbReference type="Proteomes" id="UP000753961"/>
    </source>
</evidence>
<dbReference type="AlphaFoldDB" id="A0A953HNJ1"/>
<accession>A0A953HNJ1</accession>
<dbReference type="Proteomes" id="UP000753961">
    <property type="component" value="Unassembled WGS sequence"/>
</dbReference>
<comment type="caution">
    <text evidence="1">The sequence shown here is derived from an EMBL/GenBank/DDBJ whole genome shotgun (WGS) entry which is preliminary data.</text>
</comment>
<proteinExistence type="predicted"/>
<protein>
    <submittedName>
        <fullName evidence="1">Uncharacterized protein</fullName>
    </submittedName>
</protein>
<dbReference type="PROSITE" id="PS51257">
    <property type="entry name" value="PROKAR_LIPOPROTEIN"/>
    <property type="match status" value="1"/>
</dbReference>
<reference evidence="1" key="1">
    <citation type="submission" date="2021-06" db="EMBL/GenBank/DDBJ databases">
        <title>44 bacteria genomes isolated from Dapeng, Shenzhen.</title>
        <authorList>
            <person name="Zheng W."/>
            <person name="Yu S."/>
            <person name="Huang Y."/>
        </authorList>
    </citation>
    <scope>NUCLEOTIDE SEQUENCE</scope>
    <source>
        <strain evidence="1">DP5N28-2</strain>
    </source>
</reference>
<dbReference type="RefSeq" id="WP_222579354.1">
    <property type="nucleotide sequence ID" value="NZ_JAHVHU010000006.1"/>
</dbReference>